<dbReference type="Gene3D" id="2.170.300.10">
    <property type="entry name" value="Tie2 ligand-binding domain superfamily"/>
    <property type="match status" value="1"/>
</dbReference>
<gene>
    <name evidence="2" type="ORF">MCOR_49987</name>
</gene>
<dbReference type="Gene3D" id="2.60.120.260">
    <property type="entry name" value="Galactose-binding domain-like"/>
    <property type="match status" value="1"/>
</dbReference>
<dbReference type="InterPro" id="IPR009030">
    <property type="entry name" value="Growth_fac_rcpt_cys_sf"/>
</dbReference>
<evidence type="ECO:0000313" key="2">
    <source>
        <dbReference type="EMBL" id="CAC5417491.1"/>
    </source>
</evidence>
<organism evidence="2 3">
    <name type="scientific">Mytilus coruscus</name>
    <name type="common">Sea mussel</name>
    <dbReference type="NCBI Taxonomy" id="42192"/>
    <lineage>
        <taxon>Eukaryota</taxon>
        <taxon>Metazoa</taxon>
        <taxon>Spiralia</taxon>
        <taxon>Lophotrochozoa</taxon>
        <taxon>Mollusca</taxon>
        <taxon>Bivalvia</taxon>
        <taxon>Autobranchia</taxon>
        <taxon>Pteriomorphia</taxon>
        <taxon>Mytilida</taxon>
        <taxon>Mytiloidea</taxon>
        <taxon>Mytilidae</taxon>
        <taxon>Mytilinae</taxon>
        <taxon>Mytilus</taxon>
    </lineage>
</organism>
<name>A0A6J8EEM9_MYTCO</name>
<evidence type="ECO:0000256" key="1">
    <source>
        <dbReference type="ARBA" id="ARBA00022536"/>
    </source>
</evidence>
<dbReference type="Proteomes" id="UP000507470">
    <property type="component" value="Unassembled WGS sequence"/>
</dbReference>
<evidence type="ECO:0008006" key="4">
    <source>
        <dbReference type="Google" id="ProtNLM"/>
    </source>
</evidence>
<protein>
    <recommendedName>
        <fullName evidence="4">MEGF10_11</fullName>
    </recommendedName>
</protein>
<dbReference type="InterPro" id="IPR008979">
    <property type="entry name" value="Galactose-bd-like_sf"/>
</dbReference>
<dbReference type="EMBL" id="CACVKT020008742">
    <property type="protein sequence ID" value="CAC5417491.1"/>
    <property type="molecule type" value="Genomic_DNA"/>
</dbReference>
<dbReference type="PANTHER" id="PTHR24043:SF8">
    <property type="entry name" value="EGF-LIKE DOMAIN-CONTAINING PROTEIN"/>
    <property type="match status" value="1"/>
</dbReference>
<dbReference type="GO" id="GO:0005044">
    <property type="term" value="F:scavenger receptor activity"/>
    <property type="evidence" value="ECO:0007669"/>
    <property type="project" value="InterPro"/>
</dbReference>
<dbReference type="InterPro" id="IPR042635">
    <property type="entry name" value="MEGF10/SREC1/2-like"/>
</dbReference>
<dbReference type="SUPFAM" id="SSF57184">
    <property type="entry name" value="Growth factor receptor domain"/>
    <property type="match status" value="1"/>
</dbReference>
<keyword evidence="1" id="KW-0245">EGF-like domain</keyword>
<accession>A0A6J8EEM9</accession>
<keyword evidence="3" id="KW-1185">Reference proteome</keyword>
<sequence length="513" mass="55866">MFITVAIRMDGFKLYVTNTSTIPPDGYLCYEDPDPGLPNITQTIPCNQLGQYVIYYDTKGSDEGQNINGPVVELCYVAINGCEKSFWGSNCQKSCSENCIEQHCYPGNGSCILGCNTENCLNDICNRYTAVCTNGCKARRTGSYCDKYNVASDGLFSQTPSGSHPASLANDGNKTSCSKTKGFPLIFQVDLKRENINQGVYITFGESTAKEGNHTIYASNTSTSWKIGIILYKGNTLPSEINFNAIFRYLTYVPPAKGTVSELEVCEIEIIGCPPSQYGLVCNQSCPGNCHGPCDLETGNCISGCLNGWTGDKCERECPNGQFGRNCSQVCEGCVSSMCDPINSLCDNKTACIPGYLYGEYCNTECTNGHFGRNCSQVCEGCISRTCSPVNGLCNNTTACSPGYLYGKYCNKPCSHGFYGSYCLQTCSPLCLYQPCDRKTGQCIGGCARGLQGFNCTQGKENATEKAQSHEQQHDDDGGMENVSAYQDLQEGSKSNEYDKINTHQTTYINQLI</sequence>
<dbReference type="OrthoDB" id="10252017at2759"/>
<proteinExistence type="predicted"/>
<dbReference type="SUPFAM" id="SSF49785">
    <property type="entry name" value="Galactose-binding domain-like"/>
    <property type="match status" value="1"/>
</dbReference>
<reference evidence="2 3" key="1">
    <citation type="submission" date="2020-06" db="EMBL/GenBank/DDBJ databases">
        <authorList>
            <person name="Li R."/>
            <person name="Bekaert M."/>
        </authorList>
    </citation>
    <scope>NUCLEOTIDE SEQUENCE [LARGE SCALE GENOMIC DNA]</scope>
    <source>
        <strain evidence="3">wild</strain>
    </source>
</reference>
<evidence type="ECO:0000313" key="3">
    <source>
        <dbReference type="Proteomes" id="UP000507470"/>
    </source>
</evidence>
<dbReference type="AlphaFoldDB" id="A0A6J8EEM9"/>
<dbReference type="PANTHER" id="PTHR24043">
    <property type="entry name" value="SCAVENGER RECEPTOR CLASS F"/>
    <property type="match status" value="1"/>
</dbReference>